<dbReference type="Proteomes" id="UP001174909">
    <property type="component" value="Unassembled WGS sequence"/>
</dbReference>
<comment type="caution">
    <text evidence="2">The sequence shown here is derived from an EMBL/GenBank/DDBJ whole genome shotgun (WGS) entry which is preliminary data.</text>
</comment>
<organism evidence="2 3">
    <name type="scientific">Geodia barretti</name>
    <name type="common">Barrett's horny sponge</name>
    <dbReference type="NCBI Taxonomy" id="519541"/>
    <lineage>
        <taxon>Eukaryota</taxon>
        <taxon>Metazoa</taxon>
        <taxon>Porifera</taxon>
        <taxon>Demospongiae</taxon>
        <taxon>Heteroscleromorpha</taxon>
        <taxon>Tetractinellida</taxon>
        <taxon>Astrophorina</taxon>
        <taxon>Geodiidae</taxon>
        <taxon>Geodia</taxon>
    </lineage>
</organism>
<evidence type="ECO:0000313" key="3">
    <source>
        <dbReference type="Proteomes" id="UP001174909"/>
    </source>
</evidence>
<feature type="region of interest" description="Disordered" evidence="1">
    <location>
        <begin position="1"/>
        <end position="25"/>
    </location>
</feature>
<name>A0AA35XCU4_GEOBA</name>
<dbReference type="EMBL" id="CASHTH010004036">
    <property type="protein sequence ID" value="CAI8052749.1"/>
    <property type="molecule type" value="Genomic_DNA"/>
</dbReference>
<proteinExistence type="predicted"/>
<dbReference type="AlphaFoldDB" id="A0AA35XCU4"/>
<sequence>MSPCSIPIPQQLSMSQLTQSTSTTTTVTDPITTATVVMDTTNFLNRHRNQDDVVFPGNSNSNRSSPYGFLGTMATPDSRVGESDFSTGRQSRLSRDGECVVPSGDVLEEGVRAQPRCRSVGWGTTEWMGESGGITPRSDSSLSLRSCSSSDSSVMGDTVIQCGSSTVVVVSTSGKKSPNPDHTQVKLFVKYMPHCCSPEKAVSLFLVYGKVHLLEYHSEHRDKLFLIMDREGGLQAMSGLNGTRLPGSPKPLSVQLYRSVPVSTTPIVQRADSITADKTLRVRMCTVFYIGSLKKTVTNQSFGNCYGAYMYLVYSFIYCPDTHELKVFKAEKNLLQATVETGQLYYVCMVNTSTVCIYSQGNLTHSFFSLSCLSRTSNQTRRRKRFLSCFPSTDECLTCKKHPNRRSVAFVVSAP</sequence>
<reference evidence="2" key="1">
    <citation type="submission" date="2023-03" db="EMBL/GenBank/DDBJ databases">
        <authorList>
            <person name="Steffen K."/>
            <person name="Cardenas P."/>
        </authorList>
    </citation>
    <scope>NUCLEOTIDE SEQUENCE</scope>
</reference>
<evidence type="ECO:0000313" key="2">
    <source>
        <dbReference type="EMBL" id="CAI8052749.1"/>
    </source>
</evidence>
<gene>
    <name evidence="2" type="ORF">GBAR_LOCUS28871</name>
</gene>
<feature type="compositionally biased region" description="Low complexity" evidence="1">
    <location>
        <begin position="10"/>
        <end position="25"/>
    </location>
</feature>
<evidence type="ECO:0000256" key="1">
    <source>
        <dbReference type="SAM" id="MobiDB-lite"/>
    </source>
</evidence>
<accession>A0AA35XCU4</accession>
<protein>
    <submittedName>
        <fullName evidence="2">Uncharacterized protein</fullName>
    </submittedName>
</protein>
<feature type="region of interest" description="Disordered" evidence="1">
    <location>
        <begin position="74"/>
        <end position="97"/>
    </location>
</feature>
<keyword evidence="3" id="KW-1185">Reference proteome</keyword>